<gene>
    <name evidence="5" type="ORF">BW733_12810</name>
</gene>
<keyword evidence="3" id="KW-0812">Transmembrane</keyword>
<feature type="transmembrane region" description="Helical" evidence="3">
    <location>
        <begin position="104"/>
        <end position="123"/>
    </location>
</feature>
<reference evidence="5 6" key="1">
    <citation type="journal article" date="2008" name="Int. J. Syst. Evol. Microbiol.">
        <title>Tessaracoccus flavescens sp. nov., isolated from marine sediment.</title>
        <authorList>
            <person name="Lee D.W."/>
            <person name="Lee S.D."/>
        </authorList>
    </citation>
    <scope>NUCLEOTIDE SEQUENCE [LARGE SCALE GENOMIC DNA]</scope>
    <source>
        <strain evidence="5 6">SST-39T</strain>
    </source>
</reference>
<sequence length="473" mass="50247">MAACCARIRDDLSAYADDTLAPKRWEQVSYHLAGCAACRADLAAITSVCSELSRCRETSTAPDALAARLESIAGESAGMPLYMASGSGELPSARRTRTRRVAQGGVALLAVVMSAVVLAVLIAPDPARLTDPVKTAREQFSMSTSAVSVNEAVGAVLLASERGADFGQSVSYQQRGTDSRLARISADRASRLLRGATESDASLTGTQKVWVSDGKGLYRTADVRTTKVAGEGAQLEVLDARGDRFMSSFLPAFGARPVEAPEEWTFSESMLPEQVGDRSAVRLLATVDGAPAAAWWLDTQTGVLLWTERYDGAGDVQLAMGYKDLHYGDATLSDDITQHISLEPASASQTEGWCIGLPECPQEVAGLPLVAYSSSDRQGHRSMMLVYSDGFESAVVGWTEGALEGGSGELVDQRAGAPTVALWQADEAVVWVTSNGSEQMIREIGEQLPQHAEHHASLLDRVRAGLGRLVPVG</sequence>
<evidence type="ECO:0000313" key="5">
    <source>
        <dbReference type="EMBL" id="AQP51564.1"/>
    </source>
</evidence>
<evidence type="ECO:0000256" key="3">
    <source>
        <dbReference type="SAM" id="Phobius"/>
    </source>
</evidence>
<keyword evidence="2" id="KW-0804">Transcription</keyword>
<dbReference type="Proteomes" id="UP000188235">
    <property type="component" value="Chromosome"/>
</dbReference>
<evidence type="ECO:0000256" key="1">
    <source>
        <dbReference type="ARBA" id="ARBA00023015"/>
    </source>
</evidence>
<dbReference type="KEGG" id="tfa:BW733_12810"/>
<accession>A0A1Q2CZU4</accession>
<organism evidence="5 6">
    <name type="scientific">Tessaracoccus flavescens</name>
    <dbReference type="NCBI Taxonomy" id="399497"/>
    <lineage>
        <taxon>Bacteria</taxon>
        <taxon>Bacillati</taxon>
        <taxon>Actinomycetota</taxon>
        <taxon>Actinomycetes</taxon>
        <taxon>Propionibacteriales</taxon>
        <taxon>Propionibacteriaceae</taxon>
        <taxon>Tessaracoccus</taxon>
    </lineage>
</organism>
<dbReference type="OrthoDB" id="3743969at2"/>
<dbReference type="STRING" id="399497.BW733_12810"/>
<dbReference type="AlphaFoldDB" id="A0A1Q2CZU4"/>
<keyword evidence="1" id="KW-0805">Transcription regulation</keyword>
<evidence type="ECO:0000256" key="2">
    <source>
        <dbReference type="ARBA" id="ARBA00023163"/>
    </source>
</evidence>
<dbReference type="Gene3D" id="1.10.10.1320">
    <property type="entry name" value="Anti-sigma factor, zinc-finger domain"/>
    <property type="match status" value="1"/>
</dbReference>
<evidence type="ECO:0000313" key="6">
    <source>
        <dbReference type="Proteomes" id="UP000188235"/>
    </source>
</evidence>
<keyword evidence="3" id="KW-1133">Transmembrane helix</keyword>
<dbReference type="RefSeq" id="WP_077350986.1">
    <property type="nucleotide sequence ID" value="NZ_CP019607.1"/>
</dbReference>
<proteinExistence type="predicted"/>
<name>A0A1Q2CZU4_9ACTN</name>
<protein>
    <recommendedName>
        <fullName evidence="4">Putative zinc-finger domain-containing protein</fullName>
    </recommendedName>
</protein>
<dbReference type="InterPro" id="IPR041916">
    <property type="entry name" value="Anti_sigma_zinc_sf"/>
</dbReference>
<dbReference type="EMBL" id="CP019607">
    <property type="protein sequence ID" value="AQP51564.1"/>
    <property type="molecule type" value="Genomic_DNA"/>
</dbReference>
<keyword evidence="6" id="KW-1185">Reference proteome</keyword>
<dbReference type="Pfam" id="PF13490">
    <property type="entry name" value="zf-HC2"/>
    <property type="match status" value="1"/>
</dbReference>
<keyword evidence="3" id="KW-0472">Membrane</keyword>
<feature type="domain" description="Putative zinc-finger" evidence="4">
    <location>
        <begin position="5"/>
        <end position="39"/>
    </location>
</feature>
<dbReference type="InterPro" id="IPR027383">
    <property type="entry name" value="Znf_put"/>
</dbReference>
<evidence type="ECO:0000259" key="4">
    <source>
        <dbReference type="Pfam" id="PF13490"/>
    </source>
</evidence>